<feature type="domain" description="Peptidase S1" evidence="3">
    <location>
        <begin position="55"/>
        <end position="300"/>
    </location>
</feature>
<evidence type="ECO:0000313" key="4">
    <source>
        <dbReference type="EnsemblMetazoa" id="ACOM033754-PA.1"/>
    </source>
</evidence>
<dbReference type="SUPFAM" id="SSF50494">
    <property type="entry name" value="Trypsin-like serine proteases"/>
    <property type="match status" value="1"/>
</dbReference>
<proteinExistence type="inferred from homology"/>
<dbReference type="PROSITE" id="PS50240">
    <property type="entry name" value="TRYPSIN_DOM"/>
    <property type="match status" value="1"/>
</dbReference>
<dbReference type="GO" id="GO:0006508">
    <property type="term" value="P:proteolysis"/>
    <property type="evidence" value="ECO:0007669"/>
    <property type="project" value="InterPro"/>
</dbReference>
<dbReference type="AlphaFoldDB" id="A0A8W7PMS5"/>
<name>A0A8W7PMS5_ANOCL</name>
<dbReference type="EnsemblMetazoa" id="ACOM033754-RA">
    <property type="protein sequence ID" value="ACOM033754-PA.1"/>
    <property type="gene ID" value="ACOM033754"/>
</dbReference>
<dbReference type="VEuPathDB" id="VectorBase:ACON2_031019"/>
<comment type="similarity">
    <text evidence="2">Belongs to the peptidase S1 family. CLIP subfamily.</text>
</comment>
<evidence type="ECO:0000256" key="2">
    <source>
        <dbReference type="ARBA" id="ARBA00024195"/>
    </source>
</evidence>
<dbReference type="GO" id="GO:0004252">
    <property type="term" value="F:serine-type endopeptidase activity"/>
    <property type="evidence" value="ECO:0007669"/>
    <property type="project" value="InterPro"/>
</dbReference>
<dbReference type="PROSITE" id="PS00134">
    <property type="entry name" value="TRYPSIN_HIS"/>
    <property type="match status" value="1"/>
</dbReference>
<dbReference type="InterPro" id="IPR001314">
    <property type="entry name" value="Peptidase_S1A"/>
</dbReference>
<accession>A0A8W7PMS5</accession>
<dbReference type="PRINTS" id="PR00722">
    <property type="entry name" value="CHYMOTRYPSIN"/>
</dbReference>
<evidence type="ECO:0000256" key="1">
    <source>
        <dbReference type="ARBA" id="ARBA00023157"/>
    </source>
</evidence>
<reference evidence="4" key="1">
    <citation type="submission" date="2022-08" db="UniProtKB">
        <authorList>
            <consortium name="EnsemblMetazoa"/>
        </authorList>
    </citation>
    <scope>IDENTIFICATION</scope>
</reference>
<dbReference type="Gene3D" id="2.40.10.10">
    <property type="entry name" value="Trypsin-like serine proteases"/>
    <property type="match status" value="1"/>
</dbReference>
<evidence type="ECO:0000259" key="3">
    <source>
        <dbReference type="PROSITE" id="PS50240"/>
    </source>
</evidence>
<dbReference type="InterPro" id="IPR043504">
    <property type="entry name" value="Peptidase_S1_PA_chymotrypsin"/>
</dbReference>
<dbReference type="CDD" id="cd00190">
    <property type="entry name" value="Tryp_SPc"/>
    <property type="match status" value="1"/>
</dbReference>
<dbReference type="InterPro" id="IPR001254">
    <property type="entry name" value="Trypsin_dom"/>
</dbReference>
<dbReference type="Pfam" id="PF00089">
    <property type="entry name" value="Trypsin"/>
    <property type="match status" value="1"/>
</dbReference>
<dbReference type="PANTHER" id="PTHR24252:SF8">
    <property type="entry name" value="ACROSIN"/>
    <property type="match status" value="1"/>
</dbReference>
<sequence length="313" mass="34793">MRAPQLCWGRSSRDFVNPPVAEQQVDVEECFRFPFCARSMTTPAAGRFGVFIVRIIGGEETAPHELPYQVSLQWNYSNDTIPPMHFCGGAVLTDSWILTAAHCKTSYTADGYIEVVAGAHDILNRGEVNQRRKIERIITHERYCGTVCPYDIALIRVVEPFVLGDTVKPIRLPALNESFQGSALVSGWGSTTPAIVPEYPDKLRKVVLPLVDYDECRQLWYDVSHLADTNVCAGPEDGSKSSCSADSGGPLVTMNGTRASEEPVLIGLVSWGPYPCASPWRPNIFTGVAYFVDWIEQHLKMGPRKEEKEEQPQ</sequence>
<dbReference type="Proteomes" id="UP000075882">
    <property type="component" value="Unassembled WGS sequence"/>
</dbReference>
<keyword evidence="1" id="KW-1015">Disulfide bond</keyword>
<organism evidence="4">
    <name type="scientific">Anopheles coluzzii</name>
    <name type="common">African malaria mosquito</name>
    <dbReference type="NCBI Taxonomy" id="1518534"/>
    <lineage>
        <taxon>Eukaryota</taxon>
        <taxon>Metazoa</taxon>
        <taxon>Ecdysozoa</taxon>
        <taxon>Arthropoda</taxon>
        <taxon>Hexapoda</taxon>
        <taxon>Insecta</taxon>
        <taxon>Pterygota</taxon>
        <taxon>Neoptera</taxon>
        <taxon>Endopterygota</taxon>
        <taxon>Diptera</taxon>
        <taxon>Nematocera</taxon>
        <taxon>Culicoidea</taxon>
        <taxon>Culicidae</taxon>
        <taxon>Anophelinae</taxon>
        <taxon>Anopheles</taxon>
    </lineage>
</organism>
<dbReference type="InterPro" id="IPR018114">
    <property type="entry name" value="TRYPSIN_HIS"/>
</dbReference>
<dbReference type="FunFam" id="2.40.10.10:FF:000137">
    <property type="entry name" value="GD22965"/>
    <property type="match status" value="1"/>
</dbReference>
<dbReference type="InterPro" id="IPR009003">
    <property type="entry name" value="Peptidase_S1_PA"/>
</dbReference>
<protein>
    <recommendedName>
        <fullName evidence="3">Peptidase S1 domain-containing protein</fullName>
    </recommendedName>
</protein>
<dbReference type="PANTHER" id="PTHR24252">
    <property type="entry name" value="ACROSIN-RELATED"/>
    <property type="match status" value="1"/>
</dbReference>
<dbReference type="SMART" id="SM00020">
    <property type="entry name" value="Tryp_SPc"/>
    <property type="match status" value="1"/>
</dbReference>